<organism evidence="3 4">
    <name type="scientific">Halobacillus amylolyticus</name>
    <dbReference type="NCBI Taxonomy" id="2932259"/>
    <lineage>
        <taxon>Bacteria</taxon>
        <taxon>Bacillati</taxon>
        <taxon>Bacillota</taxon>
        <taxon>Bacilli</taxon>
        <taxon>Bacillales</taxon>
        <taxon>Bacillaceae</taxon>
        <taxon>Halobacillus</taxon>
    </lineage>
</organism>
<evidence type="ECO:0000259" key="2">
    <source>
        <dbReference type="Pfam" id="PF07331"/>
    </source>
</evidence>
<accession>A0ABY4HGT8</accession>
<feature type="transmembrane region" description="Helical" evidence="1">
    <location>
        <begin position="6"/>
        <end position="23"/>
    </location>
</feature>
<dbReference type="InterPro" id="IPR009936">
    <property type="entry name" value="DUF1468"/>
</dbReference>
<keyword evidence="1" id="KW-0812">Transmembrane</keyword>
<dbReference type="RefSeq" id="WP_245035951.1">
    <property type="nucleotide sequence ID" value="NZ_CP095075.1"/>
</dbReference>
<feature type="domain" description="DUF1468" evidence="2">
    <location>
        <begin position="8"/>
        <end position="143"/>
    </location>
</feature>
<keyword evidence="4" id="KW-1185">Reference proteome</keyword>
<proteinExistence type="predicted"/>
<feature type="transmembrane region" description="Helical" evidence="1">
    <location>
        <begin position="81"/>
        <end position="111"/>
    </location>
</feature>
<evidence type="ECO:0000256" key="1">
    <source>
        <dbReference type="SAM" id="Phobius"/>
    </source>
</evidence>
<dbReference type="EMBL" id="CP095075">
    <property type="protein sequence ID" value="UOR13964.1"/>
    <property type="molecule type" value="Genomic_DNA"/>
</dbReference>
<keyword evidence="1" id="KW-0472">Membrane</keyword>
<reference evidence="3" key="1">
    <citation type="submission" date="2022-04" db="EMBL/GenBank/DDBJ databases">
        <title>Halobacillus sp. isolated from saltern.</title>
        <authorList>
            <person name="Won M."/>
            <person name="Lee C.-M."/>
            <person name="Woen H.-Y."/>
            <person name="Kwon S.-W."/>
        </authorList>
    </citation>
    <scope>NUCLEOTIDE SEQUENCE</scope>
    <source>
        <strain evidence="3">SSHM10-5</strain>
    </source>
</reference>
<keyword evidence="1" id="KW-1133">Transmembrane helix</keyword>
<sequence length="143" mass="15537">MQTGNLVLGTISIIFALCFFIGAQQFPEAVNKAGVGPAAFPKAISILVIIFSVTIILNSLFNKANDSRIVVKRFGNILMSVGSIIAFVVLIPILGFYISTAIFFPVLLFLASETNWKSIVMTTLIFELFAFGMFDQLLGVPLP</sequence>
<evidence type="ECO:0000313" key="4">
    <source>
        <dbReference type="Proteomes" id="UP000830326"/>
    </source>
</evidence>
<feature type="transmembrane region" description="Helical" evidence="1">
    <location>
        <begin position="43"/>
        <end position="61"/>
    </location>
</feature>
<dbReference type="Pfam" id="PF07331">
    <property type="entry name" value="TctB"/>
    <property type="match status" value="1"/>
</dbReference>
<protein>
    <submittedName>
        <fullName evidence="3">Tripartite tricarboxylate transporter TctB family protein</fullName>
    </submittedName>
</protein>
<evidence type="ECO:0000313" key="3">
    <source>
        <dbReference type="EMBL" id="UOR13964.1"/>
    </source>
</evidence>
<gene>
    <name evidence="3" type="ORF">MUO15_09795</name>
</gene>
<feature type="transmembrane region" description="Helical" evidence="1">
    <location>
        <begin position="118"/>
        <end position="138"/>
    </location>
</feature>
<name>A0ABY4HGT8_9BACI</name>
<dbReference type="Proteomes" id="UP000830326">
    <property type="component" value="Chromosome"/>
</dbReference>